<name>A0A5C8ED17_BRAPL</name>
<dbReference type="InterPro" id="IPR001708">
    <property type="entry name" value="YidC/ALB3/OXA1/COX18"/>
</dbReference>
<feature type="transmembrane region" description="Helical" evidence="6">
    <location>
        <begin position="146"/>
        <end position="171"/>
    </location>
</feature>
<dbReference type="PANTHER" id="PTHR12428:SF65">
    <property type="entry name" value="CYTOCHROME C OXIDASE ASSEMBLY PROTEIN COX18, MITOCHONDRIAL"/>
    <property type="match status" value="1"/>
</dbReference>
<dbReference type="Pfam" id="PF00884">
    <property type="entry name" value="Sulfatase"/>
    <property type="match status" value="1"/>
</dbReference>
<feature type="domain" description="Membrane insertase YidC/Oxa/ALB C-terminal" evidence="8">
    <location>
        <begin position="33"/>
        <end position="222"/>
    </location>
</feature>
<feature type="transmembrane region" description="Helical" evidence="6">
    <location>
        <begin position="353"/>
        <end position="372"/>
    </location>
</feature>
<evidence type="ECO:0000259" key="8">
    <source>
        <dbReference type="Pfam" id="PF02096"/>
    </source>
</evidence>
<comment type="caution">
    <text evidence="9">The sequence shown here is derived from an EMBL/GenBank/DDBJ whole genome shotgun (WGS) entry which is preliminary data.</text>
</comment>
<feature type="transmembrane region" description="Helical" evidence="6">
    <location>
        <begin position="5"/>
        <end position="25"/>
    </location>
</feature>
<keyword evidence="4 6" id="KW-0472">Membrane</keyword>
<evidence type="ECO:0000256" key="6">
    <source>
        <dbReference type="SAM" id="Phobius"/>
    </source>
</evidence>
<feature type="transmembrane region" description="Helical" evidence="6">
    <location>
        <begin position="456"/>
        <end position="481"/>
    </location>
</feature>
<feature type="transmembrane region" description="Helical" evidence="6">
    <location>
        <begin position="205"/>
        <end position="225"/>
    </location>
</feature>
<evidence type="ECO:0000313" key="9">
    <source>
        <dbReference type="EMBL" id="TXJ35625.1"/>
    </source>
</evidence>
<dbReference type="OrthoDB" id="354737at2"/>
<evidence type="ECO:0000256" key="1">
    <source>
        <dbReference type="ARBA" id="ARBA00004141"/>
    </source>
</evidence>
<gene>
    <name evidence="9" type="ORF">EPJ72_12255</name>
</gene>
<organism evidence="9 10">
    <name type="scientific">Brachyspira pilosicoli</name>
    <name type="common">Serpulina pilosicoli</name>
    <dbReference type="NCBI Taxonomy" id="52584"/>
    <lineage>
        <taxon>Bacteria</taxon>
        <taxon>Pseudomonadati</taxon>
        <taxon>Spirochaetota</taxon>
        <taxon>Spirochaetia</taxon>
        <taxon>Brachyspirales</taxon>
        <taxon>Brachyspiraceae</taxon>
        <taxon>Brachyspira</taxon>
    </lineage>
</organism>
<keyword evidence="2 5" id="KW-0812">Transmembrane</keyword>
<evidence type="ECO:0000259" key="7">
    <source>
        <dbReference type="Pfam" id="PF00884"/>
    </source>
</evidence>
<evidence type="ECO:0000256" key="3">
    <source>
        <dbReference type="ARBA" id="ARBA00022989"/>
    </source>
</evidence>
<dbReference type="GO" id="GO:0032977">
    <property type="term" value="F:membrane insertase activity"/>
    <property type="evidence" value="ECO:0007669"/>
    <property type="project" value="InterPro"/>
</dbReference>
<keyword evidence="3 6" id="KW-1133">Transmembrane helix</keyword>
<feature type="transmembrane region" description="Helical" evidence="6">
    <location>
        <begin position="501"/>
        <end position="519"/>
    </location>
</feature>
<dbReference type="AlphaFoldDB" id="A0A5C8ED17"/>
<evidence type="ECO:0000256" key="2">
    <source>
        <dbReference type="ARBA" id="ARBA00022692"/>
    </source>
</evidence>
<dbReference type="PANTHER" id="PTHR12428">
    <property type="entry name" value="OXA1"/>
    <property type="match status" value="1"/>
</dbReference>
<evidence type="ECO:0000313" key="10">
    <source>
        <dbReference type="Proteomes" id="UP000323176"/>
    </source>
</evidence>
<dbReference type="InterPro" id="IPR017850">
    <property type="entry name" value="Alkaline_phosphatase_core_sf"/>
</dbReference>
<sequence length="995" mass="116916">MFFDILYNILIYPIEFIIEILFYLFNNVFKSSYGISLFLLSICINFLSLPLYNIAESWQAKERAIQDKMKPMIDNIKAVYKGDQRYLLIRACQRINGYKTIYAFRGTLGLLIQIPFFMAAYNFVHSLTGLNGVPFLFIKDLSKPDALIHIGSFSINLLPFVMTSFSLLAGFVYSKKLNFKESLPLYIVSLIFLVLLYTSPSGLLFYWTINCLFSLLKNIVIEYKLYNIFVVNKHKLLKAYNIFFIIVTILFILLISLGKIERKAYLSDFNFIFIKNNNNYVYSARIKYYSKIFISSDIFEFRGNVNKLTKHIKKIEFNGLNTKNAIVELDKDINTINENIDIYYTLSPKSYSINIYTFLLILTFIVNIGNVYRLIFKNKEEEFSFTSIRDKLIIISCIVISILSGLFIPTSLIGNSPQEFTNPFYLIFNNLSICIGLFLFYPLFIYSLFSERVKNYLTLLIVFLVFIVLINTFIMTGNYLNINADLIFDNSNLLISSFKEIFLMLLLIILSLLLTIFILKKNNTILINIFYIILIVFVFISSFNIYKIIKSHNSFVKNDYIANNSNSLKIFNLSKTGENIFVFILDRAINSYWIDALERYPEYKEKLDGFTIYPNTVSFSDFTATIASLYGGYDYLPYELSTNNNYSIKDKHNEALLMLPRALEKYGYKSSILEPVYANFQYTPDLTIFKDYTNVKAYNNNVIDKDSIAKYFNLADFNINEYNKIKQKNRFIRFSILRMLPINLRYDFYSNGNWFNIDSFNINSSIYSYAILKNTKDLINIKEEGNYYNILHNMITHEPQFFDSDCLPYFESKNVKDEDLLIYKDELSVRHFYANVASINILIDFIEYLKTNEVYDNTKIILVSDHGRDVNTRVFDGNLKFASWYNALLIYKDFNKRGAIEINTNFMTIADTPYLAVKHIPNIKNVFNNKIITNDYKTNGAYIIQLNKWEISKQFYNYYNFNYYYYVKDNIFNINNWEKFKIDIKNKNIEEAQLK</sequence>
<evidence type="ECO:0000256" key="5">
    <source>
        <dbReference type="RuleBase" id="RU003945"/>
    </source>
</evidence>
<dbReference type="SUPFAM" id="SSF53649">
    <property type="entry name" value="Alkaline phosphatase-like"/>
    <property type="match status" value="1"/>
</dbReference>
<dbReference type="GO" id="GO:0051205">
    <property type="term" value="P:protein insertion into membrane"/>
    <property type="evidence" value="ECO:0007669"/>
    <property type="project" value="TreeGrafter"/>
</dbReference>
<dbReference type="InterPro" id="IPR028055">
    <property type="entry name" value="YidC/Oxa/ALB_C"/>
</dbReference>
<feature type="transmembrane region" description="Helical" evidence="6">
    <location>
        <begin position="31"/>
        <end position="55"/>
    </location>
</feature>
<dbReference type="GO" id="GO:0005886">
    <property type="term" value="C:plasma membrane"/>
    <property type="evidence" value="ECO:0007669"/>
    <property type="project" value="TreeGrafter"/>
</dbReference>
<comment type="similarity">
    <text evidence="5">Belongs to the OXA1/ALB3/YidC family.</text>
</comment>
<comment type="subcellular location">
    <subcellularLocation>
        <location evidence="1 5">Membrane</location>
        <topology evidence="1 5">Multi-pass membrane protein</topology>
    </subcellularLocation>
</comment>
<dbReference type="InterPro" id="IPR000917">
    <property type="entry name" value="Sulfatase_N"/>
</dbReference>
<feature type="transmembrane region" description="Helical" evidence="6">
    <location>
        <begin position="102"/>
        <end position="124"/>
    </location>
</feature>
<feature type="transmembrane region" description="Helical" evidence="6">
    <location>
        <begin position="237"/>
        <end position="257"/>
    </location>
</feature>
<feature type="transmembrane region" description="Helical" evidence="6">
    <location>
        <begin position="526"/>
        <end position="546"/>
    </location>
</feature>
<dbReference type="Gene3D" id="3.40.720.10">
    <property type="entry name" value="Alkaline Phosphatase, subunit A"/>
    <property type="match status" value="1"/>
</dbReference>
<feature type="transmembrane region" description="Helical" evidence="6">
    <location>
        <begin position="392"/>
        <end position="412"/>
    </location>
</feature>
<dbReference type="EMBL" id="SAXY01000074">
    <property type="protein sequence ID" value="TXJ35625.1"/>
    <property type="molecule type" value="Genomic_DNA"/>
</dbReference>
<accession>A0A5C8ED17</accession>
<evidence type="ECO:0000256" key="4">
    <source>
        <dbReference type="ARBA" id="ARBA00023136"/>
    </source>
</evidence>
<protein>
    <submittedName>
        <fullName evidence="9">Uncharacterized protein</fullName>
    </submittedName>
</protein>
<reference evidence="9 10" key="1">
    <citation type="journal article" date="1992" name="Lakartidningen">
        <title>[Penicillin V and not amoxicillin is the first choice preparation in acute otitis].</title>
        <authorList>
            <person name="Kamme C."/>
            <person name="Lundgren K."/>
            <person name="Prellner K."/>
        </authorList>
    </citation>
    <scope>NUCLEOTIDE SEQUENCE [LARGE SCALE GENOMIC DNA]</scope>
    <source>
        <strain evidence="9 10">PC5538III-hc</strain>
    </source>
</reference>
<proteinExistence type="inferred from homology"/>
<feature type="transmembrane region" description="Helical" evidence="6">
    <location>
        <begin position="424"/>
        <end position="449"/>
    </location>
</feature>
<feature type="transmembrane region" description="Helical" evidence="6">
    <location>
        <begin position="183"/>
        <end position="199"/>
    </location>
</feature>
<dbReference type="Pfam" id="PF02096">
    <property type="entry name" value="60KD_IMP"/>
    <property type="match status" value="1"/>
</dbReference>
<dbReference type="Proteomes" id="UP000323176">
    <property type="component" value="Unassembled WGS sequence"/>
</dbReference>
<feature type="domain" description="Sulfatase N-terminal" evidence="7">
    <location>
        <begin position="625"/>
        <end position="878"/>
    </location>
</feature>